<accession>A0ABT9S6C7</accession>
<keyword evidence="1" id="KW-0732">Signal</keyword>
<dbReference type="RefSeq" id="WP_307688714.1">
    <property type="nucleotide sequence ID" value="NZ_JAUSRO010000003.1"/>
</dbReference>
<proteinExistence type="predicted"/>
<sequence>MLQKRFLISLSLCLCAGIVAAQGQNPPAGEYIFERGSGVLNVKPNGTFDISTIGPNAHLCELDGRIVRGKAKLDDSPCVVDFATHGKTVVVTTNAAEQCRDNCGARATFEGTYTRPTPACTHSAVSTSRKRFKQQFDAKNYAVAEGTLSAVLSECEKTLDWLSAGRIRNDLALTQSKRGDKAACLRTLQPLAEDAAKTDDGIKESYPPADAEDYLPIVKATRFNLKMCAG</sequence>
<keyword evidence="3" id="KW-1185">Reference proteome</keyword>
<evidence type="ECO:0000313" key="2">
    <source>
        <dbReference type="EMBL" id="MDP9898897.1"/>
    </source>
</evidence>
<reference evidence="2 3" key="1">
    <citation type="submission" date="2023-07" db="EMBL/GenBank/DDBJ databases">
        <title>Sorghum-associated microbial communities from plants grown in Nebraska, USA.</title>
        <authorList>
            <person name="Schachtman D."/>
        </authorList>
    </citation>
    <scope>NUCLEOTIDE SEQUENCE [LARGE SCALE GENOMIC DNA]</scope>
    <source>
        <strain evidence="2 3">DS1607</strain>
    </source>
</reference>
<dbReference type="EMBL" id="JAUSRO010000003">
    <property type="protein sequence ID" value="MDP9898897.1"/>
    <property type="molecule type" value="Genomic_DNA"/>
</dbReference>
<feature type="chain" id="PRO_5046157480" evidence="1">
    <location>
        <begin position="22"/>
        <end position="230"/>
    </location>
</feature>
<gene>
    <name evidence="2" type="ORF">J2W36_001141</name>
</gene>
<feature type="signal peptide" evidence="1">
    <location>
        <begin position="1"/>
        <end position="21"/>
    </location>
</feature>
<protein>
    <submittedName>
        <fullName evidence="2">Uncharacterized protein</fullName>
    </submittedName>
</protein>
<name>A0ABT9S6C7_9BURK</name>
<organism evidence="2 3">
    <name type="scientific">Variovorax ginsengisoli</name>
    <dbReference type="NCBI Taxonomy" id="363844"/>
    <lineage>
        <taxon>Bacteria</taxon>
        <taxon>Pseudomonadati</taxon>
        <taxon>Pseudomonadota</taxon>
        <taxon>Betaproteobacteria</taxon>
        <taxon>Burkholderiales</taxon>
        <taxon>Comamonadaceae</taxon>
        <taxon>Variovorax</taxon>
    </lineage>
</organism>
<evidence type="ECO:0000256" key="1">
    <source>
        <dbReference type="SAM" id="SignalP"/>
    </source>
</evidence>
<dbReference type="Proteomes" id="UP001226867">
    <property type="component" value="Unassembled WGS sequence"/>
</dbReference>
<comment type="caution">
    <text evidence="2">The sequence shown here is derived from an EMBL/GenBank/DDBJ whole genome shotgun (WGS) entry which is preliminary data.</text>
</comment>
<evidence type="ECO:0000313" key="3">
    <source>
        <dbReference type="Proteomes" id="UP001226867"/>
    </source>
</evidence>